<protein>
    <submittedName>
        <fullName evidence="1">Endonuclease domain-containing 1 protein</fullName>
    </submittedName>
</protein>
<comment type="caution">
    <text evidence="1">The sequence shown here is derived from an EMBL/GenBank/DDBJ whole genome shotgun (WGS) entry which is preliminary data.</text>
</comment>
<dbReference type="InterPro" id="IPR039015">
    <property type="entry name" value="ENDOD1"/>
</dbReference>
<keyword evidence="1" id="KW-0255">Endonuclease</keyword>
<proteinExistence type="predicted"/>
<organism evidence="1 2">
    <name type="scientific">Ophiophagus hannah</name>
    <name type="common">King cobra</name>
    <name type="synonym">Naja hannah</name>
    <dbReference type="NCBI Taxonomy" id="8665"/>
    <lineage>
        <taxon>Eukaryota</taxon>
        <taxon>Metazoa</taxon>
        <taxon>Chordata</taxon>
        <taxon>Craniata</taxon>
        <taxon>Vertebrata</taxon>
        <taxon>Euteleostomi</taxon>
        <taxon>Lepidosauria</taxon>
        <taxon>Squamata</taxon>
        <taxon>Bifurcata</taxon>
        <taxon>Unidentata</taxon>
        <taxon>Episquamata</taxon>
        <taxon>Toxicofera</taxon>
        <taxon>Serpentes</taxon>
        <taxon>Colubroidea</taxon>
        <taxon>Elapidae</taxon>
        <taxon>Elapinae</taxon>
        <taxon>Ophiophagus</taxon>
    </lineage>
</organism>
<feature type="non-terminal residue" evidence="1">
    <location>
        <position position="239"/>
    </location>
</feature>
<dbReference type="OrthoDB" id="8572289at2759"/>
<name>V8NVU1_OPHHA</name>
<dbReference type="PANTHER" id="PTHR21472:SF8">
    <property type="entry name" value="ENDONUCLEASE DOMAIN-CONTAINING 1 PROTEIN"/>
    <property type="match status" value="1"/>
</dbReference>
<gene>
    <name evidence="1" type="primary">ENDOD1</name>
    <name evidence="1" type="ORF">L345_08554</name>
</gene>
<sequence>RVVGDDQAGFAECDAFFYGKVPPSGFPGEQVAKICQKYRGEPRFATLYSTREKIPLFAAFRYTEGDPAGQEEESRWLVEPQVMRGSGRDVGRRAREERLVGESTKRCVCVCVCACVQVCADVPAVGGPTRVCKRRCAGASLQRALAPNAVLDKIAIALRLIYRFVVLCSPSLSSFNRISLLAPTIWVLVFNEEQSQAAILYSNPSATTVSSDDGLMGVGGFVGMRRRKRGLHLVRKRSL</sequence>
<feature type="non-terminal residue" evidence="1">
    <location>
        <position position="1"/>
    </location>
</feature>
<accession>V8NVU1</accession>
<reference evidence="1 2" key="1">
    <citation type="journal article" date="2013" name="Proc. Natl. Acad. Sci. U.S.A.">
        <title>The king cobra genome reveals dynamic gene evolution and adaptation in the snake venom system.</title>
        <authorList>
            <person name="Vonk F.J."/>
            <person name="Casewell N.R."/>
            <person name="Henkel C.V."/>
            <person name="Heimberg A.M."/>
            <person name="Jansen H.J."/>
            <person name="McCleary R.J."/>
            <person name="Kerkkamp H.M."/>
            <person name="Vos R.A."/>
            <person name="Guerreiro I."/>
            <person name="Calvete J.J."/>
            <person name="Wuster W."/>
            <person name="Woods A.E."/>
            <person name="Logan J.M."/>
            <person name="Harrison R.A."/>
            <person name="Castoe T.A."/>
            <person name="de Koning A.P."/>
            <person name="Pollock D.D."/>
            <person name="Yandell M."/>
            <person name="Calderon D."/>
            <person name="Renjifo C."/>
            <person name="Currier R.B."/>
            <person name="Salgado D."/>
            <person name="Pla D."/>
            <person name="Sanz L."/>
            <person name="Hyder A.S."/>
            <person name="Ribeiro J.M."/>
            <person name="Arntzen J.W."/>
            <person name="van den Thillart G.E."/>
            <person name="Boetzer M."/>
            <person name="Pirovano W."/>
            <person name="Dirks R.P."/>
            <person name="Spaink H.P."/>
            <person name="Duboule D."/>
            <person name="McGlinn E."/>
            <person name="Kini R.M."/>
            <person name="Richardson M.K."/>
        </authorList>
    </citation>
    <scope>NUCLEOTIDE SEQUENCE</scope>
    <source>
        <tissue evidence="1">Blood</tissue>
    </source>
</reference>
<evidence type="ECO:0000313" key="1">
    <source>
        <dbReference type="EMBL" id="ETE65667.1"/>
    </source>
</evidence>
<dbReference type="PANTHER" id="PTHR21472">
    <property type="entry name" value="ENDONUCLEASE DOMAIN-CONTAINING 1 PROTEIN ENDOD1"/>
    <property type="match status" value="1"/>
</dbReference>
<keyword evidence="1" id="KW-0378">Hydrolase</keyword>
<keyword evidence="1" id="KW-0540">Nuclease</keyword>
<dbReference type="Proteomes" id="UP000018936">
    <property type="component" value="Unassembled WGS sequence"/>
</dbReference>
<dbReference type="AlphaFoldDB" id="V8NVU1"/>
<dbReference type="EMBL" id="AZIM01001823">
    <property type="protein sequence ID" value="ETE65667.1"/>
    <property type="molecule type" value="Genomic_DNA"/>
</dbReference>
<keyword evidence="2" id="KW-1185">Reference proteome</keyword>
<dbReference type="GO" id="GO:0004519">
    <property type="term" value="F:endonuclease activity"/>
    <property type="evidence" value="ECO:0007669"/>
    <property type="project" value="UniProtKB-KW"/>
</dbReference>
<evidence type="ECO:0000313" key="2">
    <source>
        <dbReference type="Proteomes" id="UP000018936"/>
    </source>
</evidence>